<dbReference type="GO" id="GO:0043200">
    <property type="term" value="P:response to amino acid"/>
    <property type="evidence" value="ECO:0007669"/>
    <property type="project" value="TreeGrafter"/>
</dbReference>
<reference evidence="5 6" key="1">
    <citation type="submission" date="2016-11" db="EMBL/GenBank/DDBJ databases">
        <authorList>
            <person name="Jaros S."/>
            <person name="Januszkiewicz K."/>
            <person name="Wedrychowicz H."/>
        </authorList>
    </citation>
    <scope>NUCLEOTIDE SEQUENCE [LARGE SCALE GENOMIC DNA]</scope>
    <source>
        <strain evidence="5 6">ATCC 23634</strain>
    </source>
</reference>
<keyword evidence="3" id="KW-0804">Transcription</keyword>
<dbReference type="STRING" id="665118.SAMN02983003_3544"/>
<evidence type="ECO:0000259" key="4">
    <source>
        <dbReference type="PROSITE" id="PS50956"/>
    </source>
</evidence>
<proteinExistence type="predicted"/>
<feature type="domain" description="HTH asnC-type" evidence="4">
    <location>
        <begin position="6"/>
        <end position="66"/>
    </location>
</feature>
<sequence>MKPQQLDDIDIRLIRELQQDARTSNVALARVVDLTEGAVRRRVDNLIKSGALRIVGVGDPEWLGLKTHAVIGMRVAPGQIEQLLETFARLREFSYVYQTTGQFDIMAVAFFHSNDQLRDFLTGTLGRLDGVLETQTFLIMKTAKRSFRWGEGSDEDDPTDATP</sequence>
<evidence type="ECO:0000256" key="1">
    <source>
        <dbReference type="ARBA" id="ARBA00023015"/>
    </source>
</evidence>
<dbReference type="GO" id="GO:0005829">
    <property type="term" value="C:cytosol"/>
    <property type="evidence" value="ECO:0007669"/>
    <property type="project" value="TreeGrafter"/>
</dbReference>
<evidence type="ECO:0000256" key="3">
    <source>
        <dbReference type="ARBA" id="ARBA00023163"/>
    </source>
</evidence>
<dbReference type="PANTHER" id="PTHR30154">
    <property type="entry name" value="LEUCINE-RESPONSIVE REGULATORY PROTEIN"/>
    <property type="match status" value="1"/>
</dbReference>
<dbReference type="SMART" id="SM00344">
    <property type="entry name" value="HTH_ASNC"/>
    <property type="match status" value="1"/>
</dbReference>
<dbReference type="EMBL" id="FPKU01000003">
    <property type="protein sequence ID" value="SFZ86364.1"/>
    <property type="molecule type" value="Genomic_DNA"/>
</dbReference>
<dbReference type="SUPFAM" id="SSF46785">
    <property type="entry name" value="Winged helix' DNA-binding domain"/>
    <property type="match status" value="1"/>
</dbReference>
<keyword evidence="2" id="KW-0238">DNA-binding</keyword>
<keyword evidence="1" id="KW-0805">Transcription regulation</keyword>
<dbReference type="InterPro" id="IPR011008">
    <property type="entry name" value="Dimeric_a/b-barrel"/>
</dbReference>
<gene>
    <name evidence="5" type="ORF">SAMN02983003_3544</name>
</gene>
<evidence type="ECO:0000313" key="5">
    <source>
        <dbReference type="EMBL" id="SFZ86364.1"/>
    </source>
</evidence>
<dbReference type="InterPro" id="IPR000485">
    <property type="entry name" value="AsnC-type_HTH_dom"/>
</dbReference>
<dbReference type="SUPFAM" id="SSF54909">
    <property type="entry name" value="Dimeric alpha+beta barrel"/>
    <property type="match status" value="1"/>
</dbReference>
<dbReference type="Gene3D" id="1.10.10.10">
    <property type="entry name" value="Winged helix-like DNA-binding domain superfamily/Winged helix DNA-binding domain"/>
    <property type="match status" value="1"/>
</dbReference>
<name>A0A1K2I3N7_9HYPH</name>
<evidence type="ECO:0000313" key="6">
    <source>
        <dbReference type="Proteomes" id="UP000183447"/>
    </source>
</evidence>
<dbReference type="InterPro" id="IPR019888">
    <property type="entry name" value="Tscrpt_reg_AsnC-like"/>
</dbReference>
<keyword evidence="6" id="KW-1185">Reference proteome</keyword>
<dbReference type="AlphaFoldDB" id="A0A1K2I3N7"/>
<dbReference type="GO" id="GO:0043565">
    <property type="term" value="F:sequence-specific DNA binding"/>
    <property type="evidence" value="ECO:0007669"/>
    <property type="project" value="InterPro"/>
</dbReference>
<organism evidence="5 6">
    <name type="scientific">Devosia enhydra</name>
    <dbReference type="NCBI Taxonomy" id="665118"/>
    <lineage>
        <taxon>Bacteria</taxon>
        <taxon>Pseudomonadati</taxon>
        <taxon>Pseudomonadota</taxon>
        <taxon>Alphaproteobacteria</taxon>
        <taxon>Hyphomicrobiales</taxon>
        <taxon>Devosiaceae</taxon>
        <taxon>Devosia</taxon>
    </lineage>
</organism>
<dbReference type="PROSITE" id="PS50956">
    <property type="entry name" value="HTH_ASNC_2"/>
    <property type="match status" value="1"/>
</dbReference>
<dbReference type="PRINTS" id="PR00033">
    <property type="entry name" value="HTHASNC"/>
</dbReference>
<dbReference type="InterPro" id="IPR036388">
    <property type="entry name" value="WH-like_DNA-bd_sf"/>
</dbReference>
<evidence type="ECO:0000256" key="2">
    <source>
        <dbReference type="ARBA" id="ARBA00023125"/>
    </source>
</evidence>
<dbReference type="Pfam" id="PF01037">
    <property type="entry name" value="AsnC_trans_reg"/>
    <property type="match status" value="1"/>
</dbReference>
<dbReference type="Proteomes" id="UP000183447">
    <property type="component" value="Unassembled WGS sequence"/>
</dbReference>
<dbReference type="Pfam" id="PF13404">
    <property type="entry name" value="HTH_AsnC-type"/>
    <property type="match status" value="1"/>
</dbReference>
<dbReference type="InterPro" id="IPR019887">
    <property type="entry name" value="Tscrpt_reg_AsnC/Lrp_C"/>
</dbReference>
<dbReference type="InterPro" id="IPR036390">
    <property type="entry name" value="WH_DNA-bd_sf"/>
</dbReference>
<protein>
    <submittedName>
        <fullName evidence="5">Lrp/AsnC family transcriptional regulator, regulator for asnA, asnC and gidA</fullName>
    </submittedName>
</protein>
<dbReference type="OrthoDB" id="7707281at2"/>
<dbReference type="Gene3D" id="3.30.70.920">
    <property type="match status" value="1"/>
</dbReference>
<accession>A0A1K2I3N7</accession>
<dbReference type="RefSeq" id="WP_072345866.1">
    <property type="nucleotide sequence ID" value="NZ_FPKU01000003.1"/>
</dbReference>
<dbReference type="PANTHER" id="PTHR30154:SF34">
    <property type="entry name" value="TRANSCRIPTIONAL REGULATOR AZLB"/>
    <property type="match status" value="1"/>
</dbReference>